<feature type="domain" description="Glycosyltransferase subfamily 4-like N-terminal" evidence="2">
    <location>
        <begin position="13"/>
        <end position="173"/>
    </location>
</feature>
<dbReference type="GO" id="GO:1901135">
    <property type="term" value="P:carbohydrate derivative metabolic process"/>
    <property type="evidence" value="ECO:0007669"/>
    <property type="project" value="UniProtKB-ARBA"/>
</dbReference>
<accession>A0AAW8B4X6</accession>
<protein>
    <submittedName>
        <fullName evidence="3">Glycosyltransferase family 4 protein</fullName>
        <ecNumber evidence="3">2.4.-.-</ecNumber>
    </submittedName>
</protein>
<sequence>MKLAFCFYKYFPYGGLQRDFLRIAKACVDRGHDVIAYTLSWDGDQPDWLQVVVAPVKAASGPARYRKFSAWVNDAIKRHPVDAVVGFNKMPGLDVYYCADPCFEHKSRHLRPWWYRLTPRYRHFSRYEQAVFKPGLSTEILMISSVQQGLFQHYYHTEPERMTMLPPGISRDRCAPENAADIRQEFRREFGLADDDQLLLQIGSGFRTKGLDRTLRGLASLPDDQRQRTRLFVIGQDDAAEFRSLANKLGIAQQVQFFAGRDDVPRFLLGADLLVHPAYAENTGTVLLEAVVAGLPVLVTDVCGYAHYIAESGSGTVLPSPYRQEAFDKALCDMLQADKSRWRDNGLQFSMSADIYDMPERAADVIERVVEHKHEAVSG</sequence>
<dbReference type="Proteomes" id="UP001178354">
    <property type="component" value="Unassembled WGS sequence"/>
</dbReference>
<dbReference type="SUPFAM" id="SSF53756">
    <property type="entry name" value="UDP-Glycosyltransferase/glycogen phosphorylase"/>
    <property type="match status" value="1"/>
</dbReference>
<dbReference type="Gene3D" id="3.40.50.2000">
    <property type="entry name" value="Glycogen Phosphorylase B"/>
    <property type="match status" value="2"/>
</dbReference>
<keyword evidence="3" id="KW-0328">Glycosyltransferase</keyword>
<reference evidence="3" key="1">
    <citation type="journal article" date="2010" name="Int. J. Syst. Evol. Microbiol.">
        <title>Porticoccus litoralis gen. nov., sp. nov., a gammaproteobacterium isolated from the Yellow Sea.</title>
        <authorList>
            <person name="Oh H.M."/>
            <person name="Kim H."/>
            <person name="Kim K.M."/>
            <person name="Min G.S."/>
            <person name="Cho J.C."/>
        </authorList>
    </citation>
    <scope>NUCLEOTIDE SEQUENCE</scope>
    <source>
        <strain evidence="3">DSM 25064</strain>
    </source>
</reference>
<comment type="caution">
    <text evidence="3">The sequence shown here is derived from an EMBL/GenBank/DDBJ whole genome shotgun (WGS) entry which is preliminary data.</text>
</comment>
<keyword evidence="3" id="KW-0808">Transferase</keyword>
<proteinExistence type="predicted"/>
<dbReference type="PANTHER" id="PTHR12526">
    <property type="entry name" value="GLYCOSYLTRANSFERASE"/>
    <property type="match status" value="1"/>
</dbReference>
<name>A0AAW8B4X6_9GAMM</name>
<dbReference type="InterPro" id="IPR001296">
    <property type="entry name" value="Glyco_trans_1"/>
</dbReference>
<dbReference type="Pfam" id="PF00534">
    <property type="entry name" value="Glycos_transf_1"/>
    <property type="match status" value="1"/>
</dbReference>
<organism evidence="3 4">
    <name type="scientific">Porticoccus litoralis</name>
    <dbReference type="NCBI Taxonomy" id="434086"/>
    <lineage>
        <taxon>Bacteria</taxon>
        <taxon>Pseudomonadati</taxon>
        <taxon>Pseudomonadota</taxon>
        <taxon>Gammaproteobacteria</taxon>
        <taxon>Cellvibrionales</taxon>
        <taxon>Porticoccaceae</taxon>
        <taxon>Porticoccus</taxon>
    </lineage>
</organism>
<feature type="domain" description="Glycosyl transferase family 1" evidence="1">
    <location>
        <begin position="183"/>
        <end position="341"/>
    </location>
</feature>
<keyword evidence="4" id="KW-1185">Reference proteome</keyword>
<dbReference type="CDD" id="cd03801">
    <property type="entry name" value="GT4_PimA-like"/>
    <property type="match status" value="1"/>
</dbReference>
<evidence type="ECO:0000259" key="2">
    <source>
        <dbReference type="Pfam" id="PF13439"/>
    </source>
</evidence>
<dbReference type="InterPro" id="IPR028098">
    <property type="entry name" value="Glyco_trans_4-like_N"/>
</dbReference>
<dbReference type="GO" id="GO:0016757">
    <property type="term" value="F:glycosyltransferase activity"/>
    <property type="evidence" value="ECO:0007669"/>
    <property type="project" value="UniProtKB-KW"/>
</dbReference>
<dbReference type="RefSeq" id="WP_305170533.1">
    <property type="nucleotide sequence ID" value="NZ_JAUUUU010000003.1"/>
</dbReference>
<reference evidence="3" key="2">
    <citation type="submission" date="2023-08" db="EMBL/GenBank/DDBJ databases">
        <authorList>
            <person name="Luo J."/>
        </authorList>
    </citation>
    <scope>NUCLEOTIDE SEQUENCE</scope>
    <source>
        <strain evidence="3">DSM 25064</strain>
    </source>
</reference>
<dbReference type="PANTHER" id="PTHR12526:SF641">
    <property type="entry name" value="LIPOPOLYSACCHARIDE CORE BIOSYNTHESIS PROTEIN RFAG"/>
    <property type="match status" value="1"/>
</dbReference>
<evidence type="ECO:0000313" key="4">
    <source>
        <dbReference type="Proteomes" id="UP001178354"/>
    </source>
</evidence>
<dbReference type="EMBL" id="JAUUUU010000003">
    <property type="protein sequence ID" value="MDP1520942.1"/>
    <property type="molecule type" value="Genomic_DNA"/>
</dbReference>
<dbReference type="AlphaFoldDB" id="A0AAW8B4X6"/>
<dbReference type="Pfam" id="PF13439">
    <property type="entry name" value="Glyco_transf_4"/>
    <property type="match status" value="1"/>
</dbReference>
<evidence type="ECO:0000259" key="1">
    <source>
        <dbReference type="Pfam" id="PF00534"/>
    </source>
</evidence>
<evidence type="ECO:0000313" key="3">
    <source>
        <dbReference type="EMBL" id="MDP1520942.1"/>
    </source>
</evidence>
<dbReference type="EC" id="2.4.-.-" evidence="3"/>
<gene>
    <name evidence="3" type="ORF">Q8A57_08180</name>
</gene>